<keyword evidence="7" id="KW-0496">Mitochondrion</keyword>
<feature type="transmembrane region" description="Helical" evidence="12">
    <location>
        <begin position="372"/>
        <end position="393"/>
    </location>
</feature>
<keyword evidence="15" id="KW-1185">Reference proteome</keyword>
<dbReference type="GO" id="GO:0031966">
    <property type="term" value="C:mitochondrial membrane"/>
    <property type="evidence" value="ECO:0007669"/>
    <property type="project" value="UniProtKB-SubCell"/>
</dbReference>
<dbReference type="Pfam" id="PF23106">
    <property type="entry name" value="EGF_Teneurin"/>
    <property type="match status" value="1"/>
</dbReference>
<evidence type="ECO:0000256" key="8">
    <source>
        <dbReference type="ARBA" id="ARBA00023136"/>
    </source>
</evidence>
<evidence type="ECO:0000256" key="4">
    <source>
        <dbReference type="ARBA" id="ARBA00022692"/>
    </source>
</evidence>
<dbReference type="PROSITE" id="PS01186">
    <property type="entry name" value="EGF_2"/>
    <property type="match status" value="1"/>
</dbReference>
<feature type="repeat" description="Solcar" evidence="10">
    <location>
        <begin position="187"/>
        <end position="274"/>
    </location>
</feature>
<gene>
    <name evidence="14" type="ORF">PROFUN_07861</name>
</gene>
<dbReference type="OrthoDB" id="276989at2759"/>
<keyword evidence="3 11" id="KW-0813">Transport</keyword>
<dbReference type="EMBL" id="MDYQ01000057">
    <property type="protein sequence ID" value="PRP84759.1"/>
    <property type="molecule type" value="Genomic_DNA"/>
</dbReference>
<dbReference type="Gene3D" id="2.10.25.10">
    <property type="entry name" value="Laminin"/>
    <property type="match status" value="1"/>
</dbReference>
<evidence type="ECO:0000313" key="14">
    <source>
        <dbReference type="EMBL" id="PRP84759.1"/>
    </source>
</evidence>
<feature type="disulfide bond" evidence="9">
    <location>
        <begin position="311"/>
        <end position="328"/>
    </location>
</feature>
<feature type="repeat" description="Solcar" evidence="10">
    <location>
        <begin position="11"/>
        <end position="91"/>
    </location>
</feature>
<evidence type="ECO:0000259" key="13">
    <source>
        <dbReference type="PROSITE" id="PS50026"/>
    </source>
</evidence>
<evidence type="ECO:0000256" key="3">
    <source>
        <dbReference type="ARBA" id="ARBA00022448"/>
    </source>
</evidence>
<reference evidence="14 15" key="1">
    <citation type="journal article" date="2018" name="Genome Biol. Evol.">
        <title>Multiple Roots of Fruiting Body Formation in Amoebozoa.</title>
        <authorList>
            <person name="Hillmann F."/>
            <person name="Forbes G."/>
            <person name="Novohradska S."/>
            <person name="Ferling I."/>
            <person name="Riege K."/>
            <person name="Groth M."/>
            <person name="Westermann M."/>
            <person name="Marz M."/>
            <person name="Spaller T."/>
            <person name="Winckler T."/>
            <person name="Schaap P."/>
            <person name="Glockner G."/>
        </authorList>
    </citation>
    <scope>NUCLEOTIDE SEQUENCE [LARGE SCALE GENOMIC DNA]</scope>
    <source>
        <strain evidence="14 15">Jena</strain>
    </source>
</reference>
<dbReference type="InterPro" id="IPR023395">
    <property type="entry name" value="MCP_dom_sf"/>
</dbReference>
<dbReference type="SUPFAM" id="SSF57196">
    <property type="entry name" value="EGF/Laminin"/>
    <property type="match status" value="1"/>
</dbReference>
<dbReference type="PANTHER" id="PTHR45758">
    <property type="entry name" value="MITOFERRIN-1-RELATED"/>
    <property type="match status" value="1"/>
</dbReference>
<dbReference type="SMART" id="SM00181">
    <property type="entry name" value="EGF"/>
    <property type="match status" value="1"/>
</dbReference>
<feature type="disulfide bond" evidence="9">
    <location>
        <begin position="307"/>
        <end position="317"/>
    </location>
</feature>
<dbReference type="InterPro" id="IPR002067">
    <property type="entry name" value="MCP"/>
</dbReference>
<dbReference type="GO" id="GO:0048250">
    <property type="term" value="P:iron import into the mitochondrion"/>
    <property type="evidence" value="ECO:0007669"/>
    <property type="project" value="TreeGrafter"/>
</dbReference>
<evidence type="ECO:0000313" key="15">
    <source>
        <dbReference type="Proteomes" id="UP000241769"/>
    </source>
</evidence>
<feature type="transmembrane region" description="Helical" evidence="12">
    <location>
        <begin position="279"/>
        <end position="295"/>
    </location>
</feature>
<evidence type="ECO:0000256" key="2">
    <source>
        <dbReference type="ARBA" id="ARBA00006375"/>
    </source>
</evidence>
<dbReference type="AlphaFoldDB" id="A0A2P6NLE2"/>
<dbReference type="Pfam" id="PF00153">
    <property type="entry name" value="Mito_carr"/>
    <property type="match status" value="3"/>
</dbReference>
<dbReference type="InterPro" id="IPR018108">
    <property type="entry name" value="MCP_transmembrane"/>
</dbReference>
<accession>A0A2P6NLE2</accession>
<keyword evidence="9" id="KW-0245">EGF-like domain</keyword>
<keyword evidence="8 10" id="KW-0472">Membrane</keyword>
<dbReference type="CDD" id="cd00054">
    <property type="entry name" value="EGF_CA"/>
    <property type="match status" value="1"/>
</dbReference>
<dbReference type="SUPFAM" id="SSF103506">
    <property type="entry name" value="Mitochondrial carrier"/>
    <property type="match status" value="1"/>
</dbReference>
<feature type="disulfide bond" evidence="9">
    <location>
        <begin position="330"/>
        <end position="339"/>
    </location>
</feature>
<dbReference type="PROSITE" id="PS50026">
    <property type="entry name" value="EGF_3"/>
    <property type="match status" value="1"/>
</dbReference>
<protein>
    <submittedName>
        <fullName evidence="14">Mitochondrial RNA-splicing protein MRS3-like</fullName>
    </submittedName>
</protein>
<feature type="domain" description="EGF-like" evidence="13">
    <location>
        <begin position="303"/>
        <end position="340"/>
    </location>
</feature>
<organism evidence="14 15">
    <name type="scientific">Planoprotostelium fungivorum</name>
    <dbReference type="NCBI Taxonomy" id="1890364"/>
    <lineage>
        <taxon>Eukaryota</taxon>
        <taxon>Amoebozoa</taxon>
        <taxon>Evosea</taxon>
        <taxon>Variosea</taxon>
        <taxon>Cavosteliida</taxon>
        <taxon>Cavosteliaceae</taxon>
        <taxon>Planoprotostelium</taxon>
    </lineage>
</organism>
<evidence type="ECO:0000256" key="7">
    <source>
        <dbReference type="ARBA" id="ARBA00023128"/>
    </source>
</evidence>
<keyword evidence="9" id="KW-1015">Disulfide bond</keyword>
<evidence type="ECO:0000256" key="6">
    <source>
        <dbReference type="ARBA" id="ARBA00022989"/>
    </source>
</evidence>
<feature type="repeat" description="Solcar" evidence="10">
    <location>
        <begin position="94"/>
        <end position="178"/>
    </location>
</feature>
<dbReference type="FunCoup" id="A0A2P6NLE2">
    <property type="interactions" value="632"/>
</dbReference>
<dbReference type="Pfam" id="PF05154">
    <property type="entry name" value="TM2"/>
    <property type="match status" value="1"/>
</dbReference>
<evidence type="ECO:0000256" key="1">
    <source>
        <dbReference type="ARBA" id="ARBA00004225"/>
    </source>
</evidence>
<proteinExistence type="inferred from homology"/>
<comment type="caution">
    <text evidence="14">The sequence shown here is derived from an EMBL/GenBank/DDBJ whole genome shotgun (WGS) entry which is preliminary data.</text>
</comment>
<dbReference type="STRING" id="1890364.A0A2P6NLE2"/>
<dbReference type="PROSITE" id="PS00022">
    <property type="entry name" value="EGF_1"/>
    <property type="match status" value="1"/>
</dbReference>
<comment type="similarity">
    <text evidence="2 11">Belongs to the mitochondrial carrier (TC 2.A.29) family.</text>
</comment>
<evidence type="ECO:0000256" key="11">
    <source>
        <dbReference type="RuleBase" id="RU000488"/>
    </source>
</evidence>
<dbReference type="InterPro" id="IPR007829">
    <property type="entry name" value="TM2"/>
</dbReference>
<comment type="subcellular location">
    <subcellularLocation>
        <location evidence="1">Mitochondrion membrane</location>
        <topology evidence="1">Multi-pass membrane protein</topology>
    </subcellularLocation>
</comment>
<keyword evidence="5" id="KW-0677">Repeat</keyword>
<dbReference type="Proteomes" id="UP000241769">
    <property type="component" value="Unassembled WGS sequence"/>
</dbReference>
<evidence type="ECO:0000256" key="9">
    <source>
        <dbReference type="PROSITE-ProRule" id="PRU00076"/>
    </source>
</evidence>
<dbReference type="PANTHER" id="PTHR45758:SF4">
    <property type="entry name" value="MITOFERRIN-1"/>
    <property type="match status" value="1"/>
</dbReference>
<evidence type="ECO:0000256" key="5">
    <source>
        <dbReference type="ARBA" id="ARBA00022737"/>
    </source>
</evidence>
<dbReference type="GO" id="GO:0015093">
    <property type="term" value="F:ferrous iron transmembrane transporter activity"/>
    <property type="evidence" value="ECO:0007669"/>
    <property type="project" value="TreeGrafter"/>
</dbReference>
<sequence>MGDHEEYKPGDNVFVHMLAGAAAGTAEHCGMFPIDTIKAHGSAFTSIRETASHIATKNGVVGFFRGISALALGAAPAHALHFATYEYCKKKFENYTLGISAAGICATMISDAVMTPMDAVKQRMQLGVKNYKGMLDCMRSVIRAEGFGSLYAGYTTTLVMNVPYNAVQFTSYEALRSILKKGKEDEFDVVAHCVAGGGAGAIAGAITNPFDVVRTRLQTRGDTGAAYKGMVSTLVQLWKNEGRRGYTRGMLPRITLHSTSAAISWATYEYVKILMQRQLWTLITFLIFLYVNSSFTQGEIISERYPCPNDCSNHGVCNINLNTTQSVCRCVPGYTGVDCSYQQRSRVTALLLSFFLGTLGAERFYLGQVELGITKLLLCLFICILPCCLLWLACMVPERQIGRMAALPTMMTVLVILAVFVWWMTDWILILTNKVTDVNGVSLSGR</sequence>
<evidence type="ECO:0000256" key="10">
    <source>
        <dbReference type="PROSITE-ProRule" id="PRU00282"/>
    </source>
</evidence>
<keyword evidence="6 12" id="KW-1133">Transmembrane helix</keyword>
<feature type="transmembrane region" description="Helical" evidence="12">
    <location>
        <begin position="347"/>
        <end position="366"/>
    </location>
</feature>
<dbReference type="InParanoid" id="A0A2P6NLE2"/>
<name>A0A2P6NLE2_9EUKA</name>
<dbReference type="PROSITE" id="PS50920">
    <property type="entry name" value="SOLCAR"/>
    <property type="match status" value="3"/>
</dbReference>
<keyword evidence="4 10" id="KW-0812">Transmembrane</keyword>
<evidence type="ECO:0000256" key="12">
    <source>
        <dbReference type="SAM" id="Phobius"/>
    </source>
</evidence>
<dbReference type="Gene3D" id="1.50.40.10">
    <property type="entry name" value="Mitochondrial carrier domain"/>
    <property type="match status" value="2"/>
</dbReference>
<feature type="transmembrane region" description="Helical" evidence="12">
    <location>
        <begin position="405"/>
        <end position="424"/>
    </location>
</feature>
<dbReference type="PRINTS" id="PR00926">
    <property type="entry name" value="MITOCARRIER"/>
</dbReference>
<dbReference type="InterPro" id="IPR000742">
    <property type="entry name" value="EGF"/>
</dbReference>